<name>A0A2K8KQ63_9GAMM</name>
<keyword evidence="1" id="KW-0812">Transmembrane</keyword>
<keyword evidence="3" id="KW-1185">Reference proteome</keyword>
<keyword evidence="1" id="KW-1133">Transmembrane helix</keyword>
<proteinExistence type="predicted"/>
<evidence type="ECO:0000256" key="1">
    <source>
        <dbReference type="SAM" id="Phobius"/>
    </source>
</evidence>
<feature type="transmembrane region" description="Helical" evidence="1">
    <location>
        <begin position="67"/>
        <end position="88"/>
    </location>
</feature>
<accession>A0A2K8KQ63</accession>
<sequence length="102" mass="11257">MHTLKYALLCALLLLIVTVAIALLIIAYQSQLSGEIISEALTRFVDQRLIERATQAIIERELGLQNAALWLAGLLLLASNLVSTALFLRLRRAMTNESAQPI</sequence>
<dbReference type="KEGG" id="rfo:REIFOR_00823"/>
<reference evidence="2 3" key="1">
    <citation type="journal article" date="2017" name="Environ. Microbiol.">
        <title>Genomic and physiological analyses of 'Reinekea forsetii' reveal a versatile opportunistic lifestyle during spring algae blooms.</title>
        <authorList>
            <person name="Avci B."/>
            <person name="Hahnke R.L."/>
            <person name="Chafee M."/>
            <person name="Fischer T."/>
            <person name="Gruber-Vodicka H."/>
            <person name="Tegetmeyer H.E."/>
            <person name="Harder J."/>
            <person name="Fuchs B.M."/>
            <person name="Amann R.I."/>
            <person name="Teeling H."/>
        </authorList>
    </citation>
    <scope>NUCLEOTIDE SEQUENCE [LARGE SCALE GENOMIC DNA]</scope>
    <source>
        <strain evidence="2 3">Hel1_31_D35</strain>
    </source>
</reference>
<evidence type="ECO:0000313" key="3">
    <source>
        <dbReference type="Proteomes" id="UP000229757"/>
    </source>
</evidence>
<dbReference type="Proteomes" id="UP000229757">
    <property type="component" value="Chromosome"/>
</dbReference>
<dbReference type="EMBL" id="CP011797">
    <property type="protein sequence ID" value="ATX75991.1"/>
    <property type="molecule type" value="Genomic_DNA"/>
</dbReference>
<protein>
    <submittedName>
        <fullName evidence="2">Uncharacterized protein</fullName>
    </submittedName>
</protein>
<evidence type="ECO:0000313" key="2">
    <source>
        <dbReference type="EMBL" id="ATX75991.1"/>
    </source>
</evidence>
<dbReference type="AlphaFoldDB" id="A0A2K8KQ63"/>
<organism evidence="2 3">
    <name type="scientific">Reinekea forsetii</name>
    <dbReference type="NCBI Taxonomy" id="1336806"/>
    <lineage>
        <taxon>Bacteria</taxon>
        <taxon>Pseudomonadati</taxon>
        <taxon>Pseudomonadota</taxon>
        <taxon>Gammaproteobacteria</taxon>
        <taxon>Oceanospirillales</taxon>
        <taxon>Saccharospirillaceae</taxon>
        <taxon>Reinekea</taxon>
    </lineage>
</organism>
<keyword evidence="1" id="KW-0472">Membrane</keyword>
<gene>
    <name evidence="2" type="ORF">REIFOR_00823</name>
</gene>